<sequence length="122" mass="14007">MSHQTGHKRMTEAEFNELLDELMVAIEDAIDELEIDIDCESGNGMLTMQFENHSQIILSRQPALRQLWLAAKSGGFHFNYQPNKQQPNEQQWVCDSTGEEFISMLNRFMTEQGGEEVELELG</sequence>
<evidence type="ECO:0000256" key="4">
    <source>
        <dbReference type="HAMAP-Rule" id="MF_00142"/>
    </source>
</evidence>
<dbReference type="HAMAP" id="MF_00142">
    <property type="entry name" value="CyaY"/>
    <property type="match status" value="1"/>
</dbReference>
<protein>
    <recommendedName>
        <fullName evidence="4">Iron-sulfur cluster assembly protein CyaY</fullName>
    </recommendedName>
</protein>
<name>A0ABT5UIL0_9GAMM</name>
<dbReference type="Pfam" id="PF01491">
    <property type="entry name" value="Frataxin_Cyay"/>
    <property type="match status" value="1"/>
</dbReference>
<dbReference type="SUPFAM" id="SSF55387">
    <property type="entry name" value="Frataxin/Nqo15-like"/>
    <property type="match status" value="1"/>
</dbReference>
<dbReference type="InterPro" id="IPR036524">
    <property type="entry name" value="Frataxin/CyaY_sf"/>
</dbReference>
<dbReference type="NCBIfam" id="TIGR03421">
    <property type="entry name" value="FeS_CyaY"/>
    <property type="match status" value="1"/>
</dbReference>
<dbReference type="Proteomes" id="UP001528823">
    <property type="component" value="Unassembled WGS sequence"/>
</dbReference>
<dbReference type="PROSITE" id="PS50810">
    <property type="entry name" value="FRATAXIN_2"/>
    <property type="match status" value="1"/>
</dbReference>
<keyword evidence="2 4" id="KW-0479">Metal-binding</keyword>
<dbReference type="InterPro" id="IPR020895">
    <property type="entry name" value="Frataxin_CS"/>
</dbReference>
<evidence type="ECO:0000256" key="3">
    <source>
        <dbReference type="ARBA" id="ARBA00023004"/>
    </source>
</evidence>
<dbReference type="PANTHER" id="PTHR16821">
    <property type="entry name" value="FRATAXIN"/>
    <property type="match status" value="1"/>
</dbReference>
<dbReference type="SMART" id="SM01219">
    <property type="entry name" value="Frataxin_Cyay"/>
    <property type="match status" value="1"/>
</dbReference>
<keyword evidence="3 4" id="KW-0408">Iron</keyword>
<gene>
    <name evidence="4 5" type="primary">cyaY</name>
    <name evidence="5" type="ORF">ORQ98_25210</name>
</gene>
<dbReference type="PROSITE" id="PS01344">
    <property type="entry name" value="FRATAXIN_1"/>
    <property type="match status" value="1"/>
</dbReference>
<dbReference type="PANTHER" id="PTHR16821:SF2">
    <property type="entry name" value="FRATAXIN, MITOCHONDRIAL"/>
    <property type="match status" value="1"/>
</dbReference>
<keyword evidence="6" id="KW-1185">Reference proteome</keyword>
<reference evidence="5 6" key="1">
    <citation type="submission" date="2022-11" db="EMBL/GenBank/DDBJ databases">
        <title>Spartinivicinus poritis sp. nov., isolated from scleractinian coral Porites lutea.</title>
        <authorList>
            <person name="Zhang G."/>
            <person name="Cai L."/>
            <person name="Wei Q."/>
        </authorList>
    </citation>
    <scope>NUCLEOTIDE SEQUENCE [LARGE SCALE GENOMIC DNA]</scope>
    <source>
        <strain evidence="5 6">A2-2</strain>
    </source>
</reference>
<evidence type="ECO:0000313" key="6">
    <source>
        <dbReference type="Proteomes" id="UP001528823"/>
    </source>
</evidence>
<evidence type="ECO:0000313" key="5">
    <source>
        <dbReference type="EMBL" id="MDE1465268.1"/>
    </source>
</evidence>
<organism evidence="5 6">
    <name type="scientific">Spartinivicinus poritis</name>
    <dbReference type="NCBI Taxonomy" id="2994640"/>
    <lineage>
        <taxon>Bacteria</taxon>
        <taxon>Pseudomonadati</taxon>
        <taxon>Pseudomonadota</taxon>
        <taxon>Gammaproteobacteria</taxon>
        <taxon>Oceanospirillales</taxon>
        <taxon>Zooshikellaceae</taxon>
        <taxon>Spartinivicinus</taxon>
    </lineage>
</organism>
<dbReference type="InterPro" id="IPR047584">
    <property type="entry name" value="CyaY"/>
</dbReference>
<evidence type="ECO:0000256" key="1">
    <source>
        <dbReference type="ARBA" id="ARBA00008183"/>
    </source>
</evidence>
<dbReference type="RefSeq" id="WP_274691577.1">
    <property type="nucleotide sequence ID" value="NZ_JAPMOU010000057.1"/>
</dbReference>
<dbReference type="EMBL" id="JAPMOU010000057">
    <property type="protein sequence ID" value="MDE1465268.1"/>
    <property type="molecule type" value="Genomic_DNA"/>
</dbReference>
<comment type="function">
    <text evidence="4">Involved in iron-sulfur (Fe-S) cluster assembly. May act as a regulator of Fe-S biogenesis.</text>
</comment>
<proteinExistence type="inferred from homology"/>
<dbReference type="Gene3D" id="3.30.920.10">
    <property type="entry name" value="Frataxin/CyaY"/>
    <property type="match status" value="1"/>
</dbReference>
<dbReference type="CDD" id="cd00503">
    <property type="entry name" value="Frataxin"/>
    <property type="match status" value="1"/>
</dbReference>
<evidence type="ECO:0000256" key="2">
    <source>
        <dbReference type="ARBA" id="ARBA00022723"/>
    </source>
</evidence>
<comment type="caution">
    <text evidence="5">The sequence shown here is derived from an EMBL/GenBank/DDBJ whole genome shotgun (WGS) entry which is preliminary data.</text>
</comment>
<dbReference type="InterPro" id="IPR002908">
    <property type="entry name" value="Frataxin/CyaY"/>
</dbReference>
<accession>A0ABT5UIL0</accession>
<comment type="similarity">
    <text evidence="1 4">Belongs to the frataxin family.</text>
</comment>